<evidence type="ECO:0000313" key="3">
    <source>
        <dbReference type="EMBL" id="MFC6868366.1"/>
    </source>
</evidence>
<feature type="transmembrane region" description="Helical" evidence="1">
    <location>
        <begin position="103"/>
        <end position="126"/>
    </location>
</feature>
<gene>
    <name evidence="3" type="ORF">ACFQGD_14575</name>
</gene>
<evidence type="ECO:0000259" key="2">
    <source>
        <dbReference type="Pfam" id="PF01757"/>
    </source>
</evidence>
<feature type="transmembrane region" description="Helical" evidence="1">
    <location>
        <begin position="327"/>
        <end position="344"/>
    </location>
</feature>
<dbReference type="Proteomes" id="UP001596337">
    <property type="component" value="Unassembled WGS sequence"/>
</dbReference>
<sequence>MTVVPRTQQGTRLYSLDALRALLVAWIIGGHALLGYSAVGGWAYDEVNEVTFTTSVELVLAAIFGPSALFFMGTFFLIAGLLTPRSLRRKGTSRFVCDRTLRLGVPFLISAAIVWPLVMWLAYLSAGQTVSYSFLLSGRERVFDSGALWFAEVLLIFSLIYAAWRWVAGRRENERQPVLHSTSQLWVLVVVLVLTTFLLRVAIPARASAFGDVHLWQWPQLGAMFGFGVVFASSGLAERVPSRLRRASGLVTLATLLSVPPLALIIGVDNLAADMGPFLGGWNWQSALLATVESVLVVFGSIWLLGMAQQYLVGGGRVRDGAIRSSFAAFVLQGPVLIMLAIALRPMPAPAEVKAALVGAIGIVVCFGLGWILVSRTKLGRLL</sequence>
<name>A0ABW2BZ44_9PSEU</name>
<dbReference type="Pfam" id="PF01757">
    <property type="entry name" value="Acyl_transf_3"/>
    <property type="match status" value="1"/>
</dbReference>
<reference evidence="4" key="1">
    <citation type="journal article" date="2019" name="Int. J. Syst. Evol. Microbiol.">
        <title>The Global Catalogue of Microorganisms (GCM) 10K type strain sequencing project: providing services to taxonomists for standard genome sequencing and annotation.</title>
        <authorList>
            <consortium name="The Broad Institute Genomics Platform"/>
            <consortium name="The Broad Institute Genome Sequencing Center for Infectious Disease"/>
            <person name="Wu L."/>
            <person name="Ma J."/>
        </authorList>
    </citation>
    <scope>NUCLEOTIDE SEQUENCE [LARGE SCALE GENOMIC DNA]</scope>
    <source>
        <strain evidence="4">KCTC 32255</strain>
    </source>
</reference>
<proteinExistence type="predicted"/>
<feature type="transmembrane region" description="Helical" evidence="1">
    <location>
        <begin position="59"/>
        <end position="82"/>
    </location>
</feature>
<protein>
    <submittedName>
        <fullName evidence="3">Acyltransferase</fullName>
        <ecNumber evidence="3">2.3.1.-</ecNumber>
    </submittedName>
</protein>
<feature type="transmembrane region" description="Helical" evidence="1">
    <location>
        <begin position="185"/>
        <end position="203"/>
    </location>
</feature>
<keyword evidence="4" id="KW-1185">Reference proteome</keyword>
<feature type="transmembrane region" description="Helical" evidence="1">
    <location>
        <begin position="249"/>
        <end position="268"/>
    </location>
</feature>
<accession>A0ABW2BZ44</accession>
<dbReference type="EC" id="2.3.1.-" evidence="3"/>
<dbReference type="PANTHER" id="PTHR36927:SF4">
    <property type="entry name" value="BLR5718 PROTEIN"/>
    <property type="match status" value="1"/>
</dbReference>
<feature type="transmembrane region" description="Helical" evidence="1">
    <location>
        <begin position="21"/>
        <end position="39"/>
    </location>
</feature>
<keyword evidence="1" id="KW-1133">Transmembrane helix</keyword>
<organism evidence="3 4">
    <name type="scientific">Haloechinothrix salitolerans</name>
    <dbReference type="NCBI Taxonomy" id="926830"/>
    <lineage>
        <taxon>Bacteria</taxon>
        <taxon>Bacillati</taxon>
        <taxon>Actinomycetota</taxon>
        <taxon>Actinomycetes</taxon>
        <taxon>Pseudonocardiales</taxon>
        <taxon>Pseudonocardiaceae</taxon>
        <taxon>Haloechinothrix</taxon>
    </lineage>
</organism>
<dbReference type="RefSeq" id="WP_345398481.1">
    <property type="nucleotide sequence ID" value="NZ_BAABLA010000028.1"/>
</dbReference>
<evidence type="ECO:0000256" key="1">
    <source>
        <dbReference type="SAM" id="Phobius"/>
    </source>
</evidence>
<dbReference type="EMBL" id="JBHSXX010000001">
    <property type="protein sequence ID" value="MFC6868366.1"/>
    <property type="molecule type" value="Genomic_DNA"/>
</dbReference>
<keyword evidence="1" id="KW-0812">Transmembrane</keyword>
<feature type="transmembrane region" description="Helical" evidence="1">
    <location>
        <begin position="215"/>
        <end position="237"/>
    </location>
</feature>
<dbReference type="GO" id="GO:0016746">
    <property type="term" value="F:acyltransferase activity"/>
    <property type="evidence" value="ECO:0007669"/>
    <property type="project" value="UniProtKB-KW"/>
</dbReference>
<feature type="domain" description="Acyltransferase 3" evidence="2">
    <location>
        <begin position="14"/>
        <end position="373"/>
    </location>
</feature>
<keyword evidence="3" id="KW-0808">Transferase</keyword>
<feature type="transmembrane region" description="Helical" evidence="1">
    <location>
        <begin position="356"/>
        <end position="374"/>
    </location>
</feature>
<evidence type="ECO:0000313" key="4">
    <source>
        <dbReference type="Proteomes" id="UP001596337"/>
    </source>
</evidence>
<dbReference type="InterPro" id="IPR002656">
    <property type="entry name" value="Acyl_transf_3_dom"/>
</dbReference>
<keyword evidence="3" id="KW-0012">Acyltransferase</keyword>
<dbReference type="PANTHER" id="PTHR36927">
    <property type="entry name" value="BLR4337 PROTEIN"/>
    <property type="match status" value="1"/>
</dbReference>
<keyword evidence="1" id="KW-0472">Membrane</keyword>
<comment type="caution">
    <text evidence="3">The sequence shown here is derived from an EMBL/GenBank/DDBJ whole genome shotgun (WGS) entry which is preliminary data.</text>
</comment>
<dbReference type="InterPro" id="IPR050623">
    <property type="entry name" value="Glucan_succinyl_AcylTrfase"/>
</dbReference>
<feature type="transmembrane region" description="Helical" evidence="1">
    <location>
        <begin position="146"/>
        <end position="164"/>
    </location>
</feature>
<feature type="transmembrane region" description="Helical" evidence="1">
    <location>
        <begin position="288"/>
        <end position="306"/>
    </location>
</feature>